<evidence type="ECO:0000256" key="5">
    <source>
        <dbReference type="ARBA" id="ARBA00022777"/>
    </source>
</evidence>
<evidence type="ECO:0000313" key="10">
    <source>
        <dbReference type="Proteomes" id="UP001500212"/>
    </source>
</evidence>
<evidence type="ECO:0000256" key="1">
    <source>
        <dbReference type="ARBA" id="ARBA00000085"/>
    </source>
</evidence>
<dbReference type="InterPro" id="IPR036890">
    <property type="entry name" value="HATPase_C_sf"/>
</dbReference>
<dbReference type="InterPro" id="IPR003594">
    <property type="entry name" value="HATPase_dom"/>
</dbReference>
<keyword evidence="7" id="KW-0812">Transmembrane</keyword>
<evidence type="ECO:0000256" key="7">
    <source>
        <dbReference type="SAM" id="Phobius"/>
    </source>
</evidence>
<dbReference type="EMBL" id="BAABHJ010000027">
    <property type="protein sequence ID" value="GAA4615210.1"/>
    <property type="molecule type" value="Genomic_DNA"/>
</dbReference>
<dbReference type="Gene3D" id="3.30.565.10">
    <property type="entry name" value="Histidine kinase-like ATPase, C-terminal domain"/>
    <property type="match status" value="1"/>
</dbReference>
<dbReference type="PANTHER" id="PTHR45436">
    <property type="entry name" value="SENSOR HISTIDINE KINASE YKOH"/>
    <property type="match status" value="1"/>
</dbReference>
<evidence type="ECO:0000256" key="2">
    <source>
        <dbReference type="ARBA" id="ARBA00012438"/>
    </source>
</evidence>
<evidence type="ECO:0000259" key="8">
    <source>
        <dbReference type="SMART" id="SM00387"/>
    </source>
</evidence>
<dbReference type="PANTHER" id="PTHR45436:SF5">
    <property type="entry name" value="SENSOR HISTIDINE KINASE TRCS"/>
    <property type="match status" value="1"/>
</dbReference>
<evidence type="ECO:0000256" key="4">
    <source>
        <dbReference type="ARBA" id="ARBA00022679"/>
    </source>
</evidence>
<keyword evidence="4" id="KW-0808">Transferase</keyword>
<keyword evidence="7" id="KW-0472">Membrane</keyword>
<dbReference type="SMART" id="SM00387">
    <property type="entry name" value="HATPase_c"/>
    <property type="match status" value="1"/>
</dbReference>
<accession>A0ABP8TUT1</accession>
<reference evidence="10" key="1">
    <citation type="journal article" date="2019" name="Int. J. Syst. Evol. Microbiol.">
        <title>The Global Catalogue of Microorganisms (GCM) 10K type strain sequencing project: providing services to taxonomists for standard genome sequencing and annotation.</title>
        <authorList>
            <consortium name="The Broad Institute Genomics Platform"/>
            <consortium name="The Broad Institute Genome Sequencing Center for Infectious Disease"/>
            <person name="Wu L."/>
            <person name="Ma J."/>
        </authorList>
    </citation>
    <scope>NUCLEOTIDE SEQUENCE [LARGE SCALE GENOMIC DNA]</scope>
    <source>
        <strain evidence="10">JCM 17938</strain>
    </source>
</reference>
<dbReference type="EC" id="2.7.13.3" evidence="2"/>
<feature type="region of interest" description="Disordered" evidence="6">
    <location>
        <begin position="686"/>
        <end position="786"/>
    </location>
</feature>
<keyword evidence="7" id="KW-1133">Transmembrane helix</keyword>
<gene>
    <name evidence="9" type="ORF">GCM10023195_66870</name>
</gene>
<organism evidence="9 10">
    <name type="scientific">Actinoallomurus liliacearum</name>
    <dbReference type="NCBI Taxonomy" id="1080073"/>
    <lineage>
        <taxon>Bacteria</taxon>
        <taxon>Bacillati</taxon>
        <taxon>Actinomycetota</taxon>
        <taxon>Actinomycetes</taxon>
        <taxon>Streptosporangiales</taxon>
        <taxon>Thermomonosporaceae</taxon>
        <taxon>Actinoallomurus</taxon>
    </lineage>
</organism>
<name>A0ABP8TUT1_9ACTN</name>
<keyword evidence="10" id="KW-1185">Reference proteome</keyword>
<dbReference type="InterPro" id="IPR050428">
    <property type="entry name" value="TCS_sensor_his_kinase"/>
</dbReference>
<keyword evidence="3" id="KW-0597">Phosphoprotein</keyword>
<feature type="transmembrane region" description="Helical" evidence="7">
    <location>
        <begin position="297"/>
        <end position="321"/>
    </location>
</feature>
<evidence type="ECO:0000256" key="6">
    <source>
        <dbReference type="SAM" id="MobiDB-lite"/>
    </source>
</evidence>
<protein>
    <recommendedName>
        <fullName evidence="2">histidine kinase</fullName>
        <ecNumber evidence="2">2.7.13.3</ecNumber>
    </recommendedName>
</protein>
<dbReference type="Pfam" id="PF02518">
    <property type="entry name" value="HATPase_c"/>
    <property type="match status" value="1"/>
</dbReference>
<feature type="domain" description="Histidine kinase/HSP90-like ATPase" evidence="8">
    <location>
        <begin position="508"/>
        <end position="615"/>
    </location>
</feature>
<sequence>MLSLVPIICLAGVWAFAAFLASRDAIGKYKASTAYHKVTIPGAKLEAALQRERAVSAVLLYTKGRQDRQEVTDGRAAVDTAQAEFRRSALSGDVQRSVNPTTRQRLEDLWQQLDGLTALRGRVDAQSMDGLGAIGDYSTVIESVIRVFSTMIVVDDAEIYQQGTALVESATAREFVMREDALVTAALATRSHRISAQAYGVFAQSAYNERYLFDAARSRARPALRTPWDKIVDSPSFNAFRSLEDAIIATRPGARLPAQSVSWQATIEPLMSAWSQATIDAGTTLTSETKPIEHRSILFLSLTAGIGIVALALSIVVSLLFGRTLAREMAVLQQAALDLAQVRLPRVIKRLRDGEEVDVEAESPPVQGGGSKEVSRVADALGTLQRTAVEAAVGEARLRKGINKVFINLAWRNQSLLHRQLAMLETMEKQARDPDVLDDLFALDHLTTRMRRHAEGVAILSGAAPARGWHNPVGIKDILRAAVAEVEDYTRVVVESATPTALDGSIVADTTHLLAELIENATAFSPPTTQVQVRGELVAHGYAIEVEDRGIGLNDEELAEANEKLANPPEFDLLDSDQLGLFIVGRLATRHGIRVTLGASPYGGVRAVVLVPPDLLAGDQAFDYDDALPEQPAIDPAWRAVAEVEAPIDRAWRAVAEVEAPADPPPPSLTAPLEIAAPVGGGQWEEEAQWSDDQAAPWPTPDWVGSGWAGDDIQAPYEGWTDEDAPELPRRVRQANLAPQLRREQTGPESTADQSMTTRPPEETRSLMASLQRGWQRGRQAPDLDE</sequence>
<evidence type="ECO:0000256" key="3">
    <source>
        <dbReference type="ARBA" id="ARBA00022553"/>
    </source>
</evidence>
<dbReference type="Proteomes" id="UP001500212">
    <property type="component" value="Unassembled WGS sequence"/>
</dbReference>
<proteinExistence type="predicted"/>
<feature type="compositionally biased region" description="Polar residues" evidence="6">
    <location>
        <begin position="747"/>
        <end position="758"/>
    </location>
</feature>
<keyword evidence="5" id="KW-0418">Kinase</keyword>
<dbReference type="SUPFAM" id="SSF55874">
    <property type="entry name" value="ATPase domain of HSP90 chaperone/DNA topoisomerase II/histidine kinase"/>
    <property type="match status" value="1"/>
</dbReference>
<comment type="caution">
    <text evidence="9">The sequence shown here is derived from an EMBL/GenBank/DDBJ whole genome shotgun (WGS) entry which is preliminary data.</text>
</comment>
<dbReference type="Pfam" id="PF08376">
    <property type="entry name" value="NIT"/>
    <property type="match status" value="1"/>
</dbReference>
<dbReference type="InterPro" id="IPR013587">
    <property type="entry name" value="Nitrate/nitrite_sensing"/>
</dbReference>
<evidence type="ECO:0000313" key="9">
    <source>
        <dbReference type="EMBL" id="GAA4615210.1"/>
    </source>
</evidence>
<comment type="catalytic activity">
    <reaction evidence="1">
        <text>ATP + protein L-histidine = ADP + protein N-phospho-L-histidine.</text>
        <dbReference type="EC" id="2.7.13.3"/>
    </reaction>
</comment>